<dbReference type="EMBL" id="LZLQ01000080">
    <property type="protein sequence ID" value="OBK15747.1"/>
    <property type="molecule type" value="Genomic_DNA"/>
</dbReference>
<feature type="domain" description="DUF732" evidence="2">
    <location>
        <begin position="40"/>
        <end position="113"/>
    </location>
</feature>
<comment type="caution">
    <text evidence="3">The sequence shown here is derived from an EMBL/GenBank/DDBJ whole genome shotgun (WGS) entry which is preliminary data.</text>
</comment>
<evidence type="ECO:0000313" key="4">
    <source>
        <dbReference type="Proteomes" id="UP000093629"/>
    </source>
</evidence>
<gene>
    <name evidence="3" type="ORF">A5636_05240</name>
</gene>
<sequence length="127" mass="13353">MDGGIIRLIHRPKALFVAACFVACLAWTAPLAHADPDLAAYVEMLDIGGVPYDTPAGAVLMGQGVCTALADDRGIDAVEHGLMVGGRSAGEADWTKDQADWLITAAVADLCPQERAVLKAYGPPFFK</sequence>
<keyword evidence="4" id="KW-1185">Reference proteome</keyword>
<protein>
    <recommendedName>
        <fullName evidence="2">DUF732 domain-containing protein</fullName>
    </recommendedName>
</protein>
<feature type="signal peptide" evidence="1">
    <location>
        <begin position="1"/>
        <end position="34"/>
    </location>
</feature>
<name>A0A1A3N5V1_MYCAS</name>
<reference evidence="3 4" key="1">
    <citation type="submission" date="2016-06" db="EMBL/GenBank/DDBJ databases">
        <authorList>
            <person name="Kjaerup R.B."/>
            <person name="Dalgaard T.S."/>
            <person name="Juul-Madsen H.R."/>
        </authorList>
    </citation>
    <scope>NUCLEOTIDE SEQUENCE [LARGE SCALE GENOMIC DNA]</scope>
    <source>
        <strain evidence="3 4">1245139.5</strain>
    </source>
</reference>
<keyword evidence="1" id="KW-0732">Signal</keyword>
<dbReference type="InterPro" id="IPR007969">
    <property type="entry name" value="DUF732"/>
</dbReference>
<proteinExistence type="predicted"/>
<dbReference type="Proteomes" id="UP000093629">
    <property type="component" value="Unassembled WGS sequence"/>
</dbReference>
<organism evidence="3 4">
    <name type="scientific">Mycobacterium asiaticum</name>
    <dbReference type="NCBI Taxonomy" id="1790"/>
    <lineage>
        <taxon>Bacteria</taxon>
        <taxon>Bacillati</taxon>
        <taxon>Actinomycetota</taxon>
        <taxon>Actinomycetes</taxon>
        <taxon>Mycobacteriales</taxon>
        <taxon>Mycobacteriaceae</taxon>
        <taxon>Mycobacterium</taxon>
    </lineage>
</organism>
<dbReference type="Pfam" id="PF05305">
    <property type="entry name" value="DUF732"/>
    <property type="match status" value="1"/>
</dbReference>
<accession>A0A1A3N5V1</accession>
<evidence type="ECO:0000313" key="3">
    <source>
        <dbReference type="EMBL" id="OBK15747.1"/>
    </source>
</evidence>
<dbReference type="RefSeq" id="WP_065158932.1">
    <property type="nucleotide sequence ID" value="NZ_LZLQ01000080.1"/>
</dbReference>
<feature type="chain" id="PRO_5008326856" description="DUF732 domain-containing protein" evidence="1">
    <location>
        <begin position="35"/>
        <end position="127"/>
    </location>
</feature>
<evidence type="ECO:0000256" key="1">
    <source>
        <dbReference type="SAM" id="SignalP"/>
    </source>
</evidence>
<evidence type="ECO:0000259" key="2">
    <source>
        <dbReference type="Pfam" id="PF05305"/>
    </source>
</evidence>
<dbReference type="AlphaFoldDB" id="A0A1A3N5V1"/>